<dbReference type="GeneID" id="87823671"/>
<reference evidence="1" key="2">
    <citation type="submission" date="2023-05" db="EMBL/GenBank/DDBJ databases">
        <authorList>
            <consortium name="Lawrence Berkeley National Laboratory"/>
            <person name="Steindorff A."/>
            <person name="Hensen N."/>
            <person name="Bonometti L."/>
            <person name="Westerberg I."/>
            <person name="Brannstrom I.O."/>
            <person name="Guillou S."/>
            <person name="Cros-Aarteil S."/>
            <person name="Calhoun S."/>
            <person name="Haridas S."/>
            <person name="Kuo A."/>
            <person name="Mondo S."/>
            <person name="Pangilinan J."/>
            <person name="Riley R."/>
            <person name="Labutti K."/>
            <person name="Andreopoulos B."/>
            <person name="Lipzen A."/>
            <person name="Chen C."/>
            <person name="Yanf M."/>
            <person name="Daum C."/>
            <person name="Ng V."/>
            <person name="Clum A."/>
            <person name="Ohm R."/>
            <person name="Martin F."/>
            <person name="Silar P."/>
            <person name="Natvig D."/>
            <person name="Lalanne C."/>
            <person name="Gautier V."/>
            <person name="Ament-Velasquez S.L."/>
            <person name="Kruys A."/>
            <person name="Hutchinson M.I."/>
            <person name="Powell A.J."/>
            <person name="Barry K."/>
            <person name="Miller A.N."/>
            <person name="Grigoriev I.V."/>
            <person name="Debuchy R."/>
            <person name="Gladieux P."/>
            <person name="Thoren M.H."/>
            <person name="Johannesson H."/>
        </authorList>
    </citation>
    <scope>NUCLEOTIDE SEQUENCE</scope>
    <source>
        <strain evidence="1">CBS 731.68</strain>
    </source>
</reference>
<gene>
    <name evidence="1" type="ORF">N657DRAFT_341529</name>
</gene>
<organism evidence="1 2">
    <name type="scientific">Parathielavia appendiculata</name>
    <dbReference type="NCBI Taxonomy" id="2587402"/>
    <lineage>
        <taxon>Eukaryota</taxon>
        <taxon>Fungi</taxon>
        <taxon>Dikarya</taxon>
        <taxon>Ascomycota</taxon>
        <taxon>Pezizomycotina</taxon>
        <taxon>Sordariomycetes</taxon>
        <taxon>Sordariomycetidae</taxon>
        <taxon>Sordariales</taxon>
        <taxon>Chaetomiaceae</taxon>
        <taxon>Parathielavia</taxon>
    </lineage>
</organism>
<dbReference type="AlphaFoldDB" id="A0AAN6U2V4"/>
<dbReference type="Proteomes" id="UP001302602">
    <property type="component" value="Unassembled WGS sequence"/>
</dbReference>
<name>A0AAN6U2V4_9PEZI</name>
<dbReference type="RefSeq" id="XP_062648716.1">
    <property type="nucleotide sequence ID" value="XM_062786901.1"/>
</dbReference>
<sequence>MGCLGCWAPCCHPAGCSRVFSLAAIAGEAIHSAETDCVDLVPSRDQRPIGLEQGHPFCHCSDPAGAALHAGLFSIFSVHWHRLRPFVCHGYIHQPLPPPWFEAGLRRLPYCVDSASSTSSTLAPSISHRRLSRTNQLILQH</sequence>
<comment type="caution">
    <text evidence="1">The sequence shown here is derived from an EMBL/GenBank/DDBJ whole genome shotgun (WGS) entry which is preliminary data.</text>
</comment>
<accession>A0AAN6U2V4</accession>
<proteinExistence type="predicted"/>
<protein>
    <submittedName>
        <fullName evidence="1">Uncharacterized protein</fullName>
    </submittedName>
</protein>
<reference evidence="1" key="1">
    <citation type="journal article" date="2023" name="Mol. Phylogenet. Evol.">
        <title>Genome-scale phylogeny and comparative genomics of the fungal order Sordariales.</title>
        <authorList>
            <person name="Hensen N."/>
            <person name="Bonometti L."/>
            <person name="Westerberg I."/>
            <person name="Brannstrom I.O."/>
            <person name="Guillou S."/>
            <person name="Cros-Aarteil S."/>
            <person name="Calhoun S."/>
            <person name="Haridas S."/>
            <person name="Kuo A."/>
            <person name="Mondo S."/>
            <person name="Pangilinan J."/>
            <person name="Riley R."/>
            <person name="LaButti K."/>
            <person name="Andreopoulos B."/>
            <person name="Lipzen A."/>
            <person name="Chen C."/>
            <person name="Yan M."/>
            <person name="Daum C."/>
            <person name="Ng V."/>
            <person name="Clum A."/>
            <person name="Steindorff A."/>
            <person name="Ohm R.A."/>
            <person name="Martin F."/>
            <person name="Silar P."/>
            <person name="Natvig D.O."/>
            <person name="Lalanne C."/>
            <person name="Gautier V."/>
            <person name="Ament-Velasquez S.L."/>
            <person name="Kruys A."/>
            <person name="Hutchinson M.I."/>
            <person name="Powell A.J."/>
            <person name="Barry K."/>
            <person name="Miller A.N."/>
            <person name="Grigoriev I.V."/>
            <person name="Debuchy R."/>
            <person name="Gladieux P."/>
            <person name="Hiltunen Thoren M."/>
            <person name="Johannesson H."/>
        </authorList>
    </citation>
    <scope>NUCLEOTIDE SEQUENCE</scope>
    <source>
        <strain evidence="1">CBS 731.68</strain>
    </source>
</reference>
<keyword evidence="2" id="KW-1185">Reference proteome</keyword>
<evidence type="ECO:0000313" key="2">
    <source>
        <dbReference type="Proteomes" id="UP001302602"/>
    </source>
</evidence>
<dbReference type="EMBL" id="MU853226">
    <property type="protein sequence ID" value="KAK4124945.1"/>
    <property type="molecule type" value="Genomic_DNA"/>
</dbReference>
<evidence type="ECO:0000313" key="1">
    <source>
        <dbReference type="EMBL" id="KAK4124945.1"/>
    </source>
</evidence>